<dbReference type="Proteomes" id="UP001489719">
    <property type="component" value="Unassembled WGS sequence"/>
</dbReference>
<name>A0ACC3TMD0_9ASCO</name>
<organism evidence="1 2">
    <name type="scientific">Lipomyces orientalis</name>
    <dbReference type="NCBI Taxonomy" id="1233043"/>
    <lineage>
        <taxon>Eukaryota</taxon>
        <taxon>Fungi</taxon>
        <taxon>Dikarya</taxon>
        <taxon>Ascomycota</taxon>
        <taxon>Saccharomycotina</taxon>
        <taxon>Lipomycetes</taxon>
        <taxon>Lipomycetales</taxon>
        <taxon>Lipomycetaceae</taxon>
        <taxon>Lipomyces</taxon>
    </lineage>
</organism>
<gene>
    <name evidence="1" type="ORF">V1517DRAFT_139822</name>
</gene>
<comment type="caution">
    <text evidence="1">The sequence shown here is derived from an EMBL/GenBank/DDBJ whole genome shotgun (WGS) entry which is preliminary data.</text>
</comment>
<evidence type="ECO:0000313" key="2">
    <source>
        <dbReference type="Proteomes" id="UP001489719"/>
    </source>
</evidence>
<evidence type="ECO:0000313" key="1">
    <source>
        <dbReference type="EMBL" id="KAK9322333.1"/>
    </source>
</evidence>
<reference evidence="2" key="1">
    <citation type="journal article" date="2024" name="Front. Bioeng. Biotechnol.">
        <title>Genome-scale model development and genomic sequencing of the oleaginous clade Lipomyces.</title>
        <authorList>
            <person name="Czajka J.J."/>
            <person name="Han Y."/>
            <person name="Kim J."/>
            <person name="Mondo S.J."/>
            <person name="Hofstad B.A."/>
            <person name="Robles A."/>
            <person name="Haridas S."/>
            <person name="Riley R."/>
            <person name="LaButti K."/>
            <person name="Pangilinan J."/>
            <person name="Andreopoulos W."/>
            <person name="Lipzen A."/>
            <person name="Yan J."/>
            <person name="Wang M."/>
            <person name="Ng V."/>
            <person name="Grigoriev I.V."/>
            <person name="Spatafora J.W."/>
            <person name="Magnuson J.K."/>
            <person name="Baker S.E."/>
            <person name="Pomraning K.R."/>
        </authorList>
    </citation>
    <scope>NUCLEOTIDE SEQUENCE [LARGE SCALE GENOMIC DNA]</scope>
    <source>
        <strain evidence="2">CBS 10300</strain>
    </source>
</reference>
<dbReference type="EMBL" id="MU970079">
    <property type="protein sequence ID" value="KAK9322333.1"/>
    <property type="molecule type" value="Genomic_DNA"/>
</dbReference>
<protein>
    <submittedName>
        <fullName evidence="1">Uncharacterized protein</fullName>
    </submittedName>
</protein>
<proteinExistence type="predicted"/>
<keyword evidence="2" id="KW-1185">Reference proteome</keyword>
<accession>A0ACC3TMD0</accession>
<sequence length="456" mass="50223">MASNGQYPPSSPPEHTPAHRSLLPSFEPSTASRKATSPVQHHSSSRKRARADTPRHDRGRTPSRQRIVPSDSDDGASRLPQLQTFYPTPAPTSSAALSVSSPSNATRAIIHDDELDDPFVDDDDDNDPHQPIVRAPLSTVVLARVPRNGDELTLGRSSNSSSVVLSRTNKLISRVHVAARYIASRNTIELRCLGWNGARVGTPTGEHALAKGESIEIPAYVNVIIDVCGERARVEVVIMELDDDETDEELFVSEKEIWEDKEDYVHKAVDKKENAPMQLFNGPTPRPSTATATAIKAEAATAEISDAITSDAREPSPTPITPVEERESTPTPVPNAEPREPETDLNKLKTHIIAHLAYSRLASTPLSVLHSSLPITSSLPDEILRSIINGIPCVGVIKRQGKDASGKRLEEQYYYIPEQDDDLHRRAAVEELRGHPGLRSCRKVHKQYFWRKPALK</sequence>